<keyword evidence="3 9" id="KW-0479">Metal-binding</keyword>
<feature type="binding site" evidence="9">
    <location>
        <position position="44"/>
    </location>
    <ligand>
        <name>substrate</name>
    </ligand>
</feature>
<evidence type="ECO:0000256" key="6">
    <source>
        <dbReference type="ARBA" id="ARBA00022840"/>
    </source>
</evidence>
<keyword evidence="7 9" id="KW-0460">Magnesium</keyword>
<feature type="binding site" evidence="9">
    <location>
        <position position="19"/>
    </location>
    <ligand>
        <name>Mg(2+)</name>
        <dbReference type="ChEBI" id="CHEBI:18420"/>
    </ligand>
</feature>
<keyword evidence="1 9" id="KW-0963">Cytoplasm</keyword>
<feature type="binding site" evidence="9">
    <location>
        <begin position="115"/>
        <end position="118"/>
    </location>
    <ligand>
        <name>ATP</name>
        <dbReference type="ChEBI" id="CHEBI:30616"/>
    </ligand>
</feature>
<comment type="caution">
    <text evidence="9">Lacks conserved residue(s) required for the propagation of feature annotation.</text>
</comment>
<protein>
    <recommendedName>
        <fullName evidence="9">ATP-dependent dethiobiotin synthetase BioD</fullName>
        <ecNumber evidence="9">6.3.3.3</ecNumber>
    </recommendedName>
    <alternativeName>
        <fullName evidence="9">DTB synthetase</fullName>
        <shortName evidence="9">DTBS</shortName>
    </alternativeName>
    <alternativeName>
        <fullName evidence="9">Dethiobiotin synthase</fullName>
    </alternativeName>
</protein>
<organism evidence="10 11">
    <name type="scientific">Salinithrix halophila</name>
    <dbReference type="NCBI Taxonomy" id="1485204"/>
    <lineage>
        <taxon>Bacteria</taxon>
        <taxon>Bacillati</taxon>
        <taxon>Bacillota</taxon>
        <taxon>Bacilli</taxon>
        <taxon>Bacillales</taxon>
        <taxon>Thermoactinomycetaceae</taxon>
        <taxon>Salinithrix</taxon>
    </lineage>
</organism>
<feature type="binding site" evidence="9">
    <location>
        <position position="54"/>
    </location>
    <ligand>
        <name>ATP</name>
        <dbReference type="ChEBI" id="CHEBI:30616"/>
    </ligand>
</feature>
<comment type="function">
    <text evidence="9">Catalyzes a mechanistically unusual reaction, the ATP-dependent insertion of CO2 between the N7 and N8 nitrogen atoms of 7,8-diaminopelargonic acid (DAPA, also called 7,8-diammoniononanoate) to form a ureido ring.</text>
</comment>
<evidence type="ECO:0000256" key="4">
    <source>
        <dbReference type="ARBA" id="ARBA00022741"/>
    </source>
</evidence>
<keyword evidence="11" id="KW-1185">Reference proteome</keyword>
<evidence type="ECO:0000256" key="1">
    <source>
        <dbReference type="ARBA" id="ARBA00022490"/>
    </source>
</evidence>
<evidence type="ECO:0000256" key="5">
    <source>
        <dbReference type="ARBA" id="ARBA00022756"/>
    </source>
</evidence>
<evidence type="ECO:0000313" key="10">
    <source>
        <dbReference type="EMBL" id="MFC4077591.1"/>
    </source>
</evidence>
<evidence type="ECO:0000256" key="9">
    <source>
        <dbReference type="HAMAP-Rule" id="MF_00336"/>
    </source>
</evidence>
<dbReference type="EMBL" id="JBHSAP010000015">
    <property type="protein sequence ID" value="MFC4077591.1"/>
    <property type="molecule type" value="Genomic_DNA"/>
</dbReference>
<comment type="subcellular location">
    <subcellularLocation>
        <location evidence="9">Cytoplasm</location>
    </subcellularLocation>
</comment>
<dbReference type="Gene3D" id="3.40.50.300">
    <property type="entry name" value="P-loop containing nucleotide triphosphate hydrolases"/>
    <property type="match status" value="1"/>
</dbReference>
<keyword evidence="4 9" id="KW-0547">Nucleotide-binding</keyword>
<feature type="binding site" evidence="9">
    <location>
        <position position="54"/>
    </location>
    <ligand>
        <name>Mg(2+)</name>
        <dbReference type="ChEBI" id="CHEBI:18420"/>
    </ligand>
</feature>
<comment type="catalytic activity">
    <reaction evidence="8">
        <text>(7R,8S)-8-amino-7-(carboxyamino)nonanoate + ATP = (4R,5S)-dethiobiotin + ADP + phosphate + H(+)</text>
        <dbReference type="Rhea" id="RHEA:63684"/>
        <dbReference type="ChEBI" id="CHEBI:15378"/>
        <dbReference type="ChEBI" id="CHEBI:30616"/>
        <dbReference type="ChEBI" id="CHEBI:43474"/>
        <dbReference type="ChEBI" id="CHEBI:149470"/>
        <dbReference type="ChEBI" id="CHEBI:149473"/>
        <dbReference type="ChEBI" id="CHEBI:456216"/>
    </reaction>
</comment>
<dbReference type="InterPro" id="IPR004472">
    <property type="entry name" value="DTB_synth_BioD"/>
</dbReference>
<comment type="caution">
    <text evidence="10">The sequence shown here is derived from an EMBL/GenBank/DDBJ whole genome shotgun (WGS) entry which is preliminary data.</text>
</comment>
<dbReference type="EC" id="6.3.3.3" evidence="9"/>
<dbReference type="HAMAP" id="MF_00336">
    <property type="entry name" value="BioD"/>
    <property type="match status" value="1"/>
</dbReference>
<sequence>MIRGRGFFITATDTGVGKTWVTAGLALALRERGYSIGVMKPAQSGHRREDPEGDGMILKHWTGAKDPIHKMVPYSWSLPVAPGLAARLAGETIDKHHLLERLTSLSQRYDAVLVEGAGGWMVPLGIDWTIADLAADIGWPVLIVARPNLGTVNHTALTAMAIRRWGLEPVGVILNGLRKEEKAPDIPYNPELIEAVAGVPVFGTIPWLDGEPDSYQLKDAIRRHVDVARLAGLLEGKGMGG</sequence>
<evidence type="ECO:0000313" key="11">
    <source>
        <dbReference type="Proteomes" id="UP001595843"/>
    </source>
</evidence>
<dbReference type="PIRSF" id="PIRSF006755">
    <property type="entry name" value="DTB_synth"/>
    <property type="match status" value="1"/>
</dbReference>
<gene>
    <name evidence="9 10" type="primary">bioD</name>
    <name evidence="10" type="ORF">ACFOUO_12365</name>
</gene>
<dbReference type="GO" id="GO:0004141">
    <property type="term" value="F:dethiobiotin synthase activity"/>
    <property type="evidence" value="ECO:0007669"/>
    <property type="project" value="UniProtKB-EC"/>
</dbReference>
<evidence type="ECO:0000256" key="8">
    <source>
        <dbReference type="ARBA" id="ARBA00047386"/>
    </source>
</evidence>
<feature type="binding site" evidence="9">
    <location>
        <begin position="206"/>
        <end position="208"/>
    </location>
    <ligand>
        <name>ATP</name>
        <dbReference type="ChEBI" id="CHEBI:30616"/>
    </ligand>
</feature>
<dbReference type="InterPro" id="IPR027417">
    <property type="entry name" value="P-loop_NTPase"/>
</dbReference>
<name>A0ABV8JK40_9BACL</name>
<keyword evidence="6 9" id="KW-0067">ATP-binding</keyword>
<dbReference type="PANTHER" id="PTHR43210:SF2">
    <property type="entry name" value="ATP-DEPENDENT DETHIOBIOTIN SYNTHETASE BIOD 2"/>
    <property type="match status" value="1"/>
</dbReference>
<dbReference type="RefSeq" id="WP_380705399.1">
    <property type="nucleotide sequence ID" value="NZ_JBHSAP010000015.1"/>
</dbReference>
<dbReference type="Proteomes" id="UP001595843">
    <property type="component" value="Unassembled WGS sequence"/>
</dbReference>
<comment type="subunit">
    <text evidence="9">Homodimer.</text>
</comment>
<comment type="pathway">
    <text evidence="9">Cofactor biosynthesis; biotin biosynthesis; biotin from 7,8-diaminononanoate: step 1/2.</text>
</comment>
<keyword evidence="5 9" id="KW-0093">Biotin biosynthesis</keyword>
<dbReference type="CDD" id="cd03109">
    <property type="entry name" value="DTBS"/>
    <property type="match status" value="1"/>
</dbReference>
<dbReference type="NCBIfam" id="TIGR00347">
    <property type="entry name" value="bioD"/>
    <property type="match status" value="1"/>
</dbReference>
<evidence type="ECO:0000256" key="2">
    <source>
        <dbReference type="ARBA" id="ARBA00022598"/>
    </source>
</evidence>
<comment type="similarity">
    <text evidence="9">Belongs to the dethiobiotin synthetase family.</text>
</comment>
<dbReference type="SUPFAM" id="SSF52540">
    <property type="entry name" value="P-loop containing nucleoside triphosphate hydrolases"/>
    <property type="match status" value="1"/>
</dbReference>
<feature type="active site" evidence="9">
    <location>
        <position position="40"/>
    </location>
</feature>
<dbReference type="PANTHER" id="PTHR43210">
    <property type="entry name" value="DETHIOBIOTIN SYNTHETASE"/>
    <property type="match status" value="1"/>
</dbReference>
<comment type="catalytic activity">
    <reaction evidence="9">
        <text>(7R,8S)-7,8-diammoniononanoate + CO2 + ATP = (4R,5S)-dethiobiotin + ADP + phosphate + 3 H(+)</text>
        <dbReference type="Rhea" id="RHEA:15805"/>
        <dbReference type="ChEBI" id="CHEBI:15378"/>
        <dbReference type="ChEBI" id="CHEBI:16526"/>
        <dbReference type="ChEBI" id="CHEBI:30616"/>
        <dbReference type="ChEBI" id="CHEBI:43474"/>
        <dbReference type="ChEBI" id="CHEBI:149469"/>
        <dbReference type="ChEBI" id="CHEBI:149473"/>
        <dbReference type="ChEBI" id="CHEBI:456216"/>
        <dbReference type="EC" id="6.3.3.3"/>
    </reaction>
</comment>
<evidence type="ECO:0000256" key="7">
    <source>
        <dbReference type="ARBA" id="ARBA00022842"/>
    </source>
</evidence>
<keyword evidence="2 9" id="KW-0436">Ligase</keyword>
<comment type="cofactor">
    <cofactor evidence="9">
        <name>Mg(2+)</name>
        <dbReference type="ChEBI" id="CHEBI:18420"/>
    </cofactor>
</comment>
<feature type="binding site" evidence="9">
    <location>
        <position position="115"/>
    </location>
    <ligand>
        <name>Mg(2+)</name>
        <dbReference type="ChEBI" id="CHEBI:18420"/>
    </ligand>
</feature>
<evidence type="ECO:0000256" key="3">
    <source>
        <dbReference type="ARBA" id="ARBA00022723"/>
    </source>
</evidence>
<reference evidence="11" key="1">
    <citation type="journal article" date="2019" name="Int. J. Syst. Evol. Microbiol.">
        <title>The Global Catalogue of Microorganisms (GCM) 10K type strain sequencing project: providing services to taxonomists for standard genome sequencing and annotation.</title>
        <authorList>
            <consortium name="The Broad Institute Genomics Platform"/>
            <consortium name="The Broad Institute Genome Sequencing Center for Infectious Disease"/>
            <person name="Wu L."/>
            <person name="Ma J."/>
        </authorList>
    </citation>
    <scope>NUCLEOTIDE SEQUENCE [LARGE SCALE GENOMIC DNA]</scope>
    <source>
        <strain evidence="11">IBRC-M 10813</strain>
    </source>
</reference>
<proteinExistence type="inferred from homology"/>
<accession>A0ABV8JK40</accession>
<dbReference type="Pfam" id="PF13500">
    <property type="entry name" value="AAA_26"/>
    <property type="match status" value="1"/>
</dbReference>